<organism evidence="8 9">
    <name type="scientific">Sclerotinia sclerotiorum (strain ATCC 18683 / 1980 / Ss-1)</name>
    <name type="common">White mold</name>
    <name type="synonym">Whetzelinia sclerotiorum</name>
    <dbReference type="NCBI Taxonomy" id="665079"/>
    <lineage>
        <taxon>Eukaryota</taxon>
        <taxon>Fungi</taxon>
        <taxon>Dikarya</taxon>
        <taxon>Ascomycota</taxon>
        <taxon>Pezizomycotina</taxon>
        <taxon>Leotiomycetes</taxon>
        <taxon>Helotiales</taxon>
        <taxon>Sclerotiniaceae</taxon>
        <taxon>Sclerotinia</taxon>
    </lineage>
</organism>
<feature type="active site" evidence="6">
    <location>
        <position position="257"/>
    </location>
</feature>
<feature type="active site" evidence="6">
    <location>
        <position position="223"/>
    </location>
</feature>
<dbReference type="PANTHER" id="PTHR43570">
    <property type="entry name" value="ALDEHYDE DEHYDROGENASE"/>
    <property type="match status" value="1"/>
</dbReference>
<dbReference type="GO" id="GO:0016117">
    <property type="term" value="P:carotenoid biosynthetic process"/>
    <property type="evidence" value="ECO:0007669"/>
    <property type="project" value="UniProtKB-KW"/>
</dbReference>
<dbReference type="Gene3D" id="3.40.605.10">
    <property type="entry name" value="Aldehyde Dehydrogenase, Chain A, domain 1"/>
    <property type="match status" value="1"/>
</dbReference>
<dbReference type="FunFam" id="3.40.309.10:FF:000025">
    <property type="entry name" value="Aldehyde dehydrogenase"/>
    <property type="match status" value="1"/>
</dbReference>
<accession>A0A1D9QBQ7</accession>
<evidence type="ECO:0000256" key="4">
    <source>
        <dbReference type="ARBA" id="ARBA00023027"/>
    </source>
</evidence>
<evidence type="ECO:0000313" key="9">
    <source>
        <dbReference type="Proteomes" id="UP000177798"/>
    </source>
</evidence>
<dbReference type="GO" id="GO:0006081">
    <property type="term" value="P:aldehyde metabolic process"/>
    <property type="evidence" value="ECO:0007669"/>
    <property type="project" value="InterPro"/>
</dbReference>
<feature type="domain" description="Aldehyde dehydrogenase" evidence="7">
    <location>
        <begin position="15"/>
        <end position="443"/>
    </location>
</feature>
<dbReference type="InterPro" id="IPR016161">
    <property type="entry name" value="Ald_DH/histidinol_DH"/>
</dbReference>
<keyword evidence="4" id="KW-0520">NAD</keyword>
<dbReference type="Pfam" id="PF00171">
    <property type="entry name" value="Aldedh"/>
    <property type="match status" value="1"/>
</dbReference>
<dbReference type="GO" id="GO:0016620">
    <property type="term" value="F:oxidoreductase activity, acting on the aldehyde or oxo group of donors, NAD or NADP as acceptor"/>
    <property type="evidence" value="ECO:0007669"/>
    <property type="project" value="InterPro"/>
</dbReference>
<dbReference type="Gene3D" id="3.40.309.10">
    <property type="entry name" value="Aldehyde Dehydrogenase, Chain A, domain 2"/>
    <property type="match status" value="1"/>
</dbReference>
<evidence type="ECO:0000256" key="6">
    <source>
        <dbReference type="PIRSR" id="PIRSR036492-1"/>
    </source>
</evidence>
<dbReference type="InterPro" id="IPR016163">
    <property type="entry name" value="Ald_DH_C"/>
</dbReference>
<comment type="similarity">
    <text evidence="1 5">Belongs to the aldehyde dehydrogenase family.</text>
</comment>
<dbReference type="SUPFAM" id="SSF53720">
    <property type="entry name" value="ALDH-like"/>
    <property type="match status" value="1"/>
</dbReference>
<keyword evidence="2" id="KW-0125">Carotenoid biosynthesis</keyword>
<reference evidence="9" key="1">
    <citation type="journal article" date="2017" name="Genome Biol. Evol.">
        <title>The complete genome sequence of the phytopathogenic fungus Sclerotinia sclerotiorum reveals insights into the genome architecture of broad host range pathogens.</title>
        <authorList>
            <person name="Derbyshire M."/>
            <person name="Denton-Giles M."/>
            <person name="Hegedus D."/>
            <person name="Seifbarghy S."/>
            <person name="Rollins J."/>
            <person name="van Kan J."/>
            <person name="Seidl M.F."/>
            <person name="Faino L."/>
            <person name="Mbengue M."/>
            <person name="Navaud O."/>
            <person name="Raffaele S."/>
            <person name="Hammond-Kosack K."/>
            <person name="Heard S."/>
            <person name="Oliver R."/>
        </authorList>
    </citation>
    <scope>NUCLEOTIDE SEQUENCE [LARGE SCALE GENOMIC DNA]</scope>
    <source>
        <strain evidence="9">ATCC 18683 / 1980 / Ss-1</strain>
    </source>
</reference>
<protein>
    <recommendedName>
        <fullName evidence="5">Aldehyde dehydrogenase</fullName>
    </recommendedName>
</protein>
<dbReference type="VEuPathDB" id="FungiDB:sscle_09g069820"/>
<dbReference type="PANTHER" id="PTHR43570:SF11">
    <property type="entry name" value="ALDEHYDE DEHYDROGENASE"/>
    <property type="match status" value="1"/>
</dbReference>
<evidence type="ECO:0000256" key="1">
    <source>
        <dbReference type="ARBA" id="ARBA00009986"/>
    </source>
</evidence>
<dbReference type="FunFam" id="3.40.605.10:FF:000004">
    <property type="entry name" value="Aldehyde dehydrogenase"/>
    <property type="match status" value="1"/>
</dbReference>
<dbReference type="InterPro" id="IPR016162">
    <property type="entry name" value="Ald_DH_N"/>
</dbReference>
<name>A0A1D9QBQ7_SCLS1</name>
<evidence type="ECO:0000256" key="3">
    <source>
        <dbReference type="ARBA" id="ARBA00023002"/>
    </source>
</evidence>
<evidence type="ECO:0000256" key="5">
    <source>
        <dbReference type="PIRNR" id="PIRNR036492"/>
    </source>
</evidence>
<gene>
    <name evidence="8" type="ORF">sscle_09g069820</name>
</gene>
<evidence type="ECO:0000256" key="2">
    <source>
        <dbReference type="ARBA" id="ARBA00022746"/>
    </source>
</evidence>
<evidence type="ECO:0000259" key="7">
    <source>
        <dbReference type="Pfam" id="PF00171"/>
    </source>
</evidence>
<sequence>MASVKIAPFEHTSLESIPTTAKLLRTTFRSQRTKPIEYRLKQLRKLYWAIHDNSDALIEAEKSDLGKPAFETCLTEIDWMKNDIIFICKNLKKWMKDEPAPDIPLTNTLFSPKIRKEPLGTALIIGAFNFPVQLSLGPFVGAMAAGCTAVLKPSEQAPKTAMVLKKIMESLDPEAYNIVNGAIPETTALLNEKWDKIFYTGGATVGTIIAKKAAETLTPVALELGGRNPAIVSKNADPALAARRLLWGKTLNAGQVCIGQNYVMVEREILDAFIEQLRIAYKEFYPQGAKASPDYGRIVNNRQFLRIKKMLDDTKGSILIGGELDEAENFIAPTVVLVDSKDDSMLVDESFGPLIPILPINNLDEAINIAHDVHATPLGFYPFGTKEETDKLLNSITSGGATVNDAFFHGSIPTLAFGGVGDSGTGSYRGQQSFHAFTHRRSVATTPSWIEKMLNVRYPPYTNAKLVQFRKTSTKKPNFDREGNEVRGLGYWLGFVTSLGGESIKGVLLRWAILAFVAYGSKRVWDAKFGSGLPSFLR</sequence>
<evidence type="ECO:0000313" key="8">
    <source>
        <dbReference type="EMBL" id="APA12212.1"/>
    </source>
</evidence>
<keyword evidence="3 5" id="KW-0560">Oxidoreductase</keyword>
<dbReference type="AlphaFoldDB" id="A0A1D9QBQ7"/>
<dbReference type="PIRSF" id="PIRSF036492">
    <property type="entry name" value="ALDH"/>
    <property type="match status" value="1"/>
</dbReference>
<dbReference type="OrthoDB" id="440325at2759"/>
<dbReference type="InterPro" id="IPR015590">
    <property type="entry name" value="Aldehyde_DH_dom"/>
</dbReference>
<proteinExistence type="inferred from homology"/>
<dbReference type="Proteomes" id="UP000177798">
    <property type="component" value="Chromosome 9"/>
</dbReference>
<dbReference type="CDD" id="cd07135">
    <property type="entry name" value="ALDH_F14-YMR110C"/>
    <property type="match status" value="1"/>
</dbReference>
<dbReference type="InterPro" id="IPR012394">
    <property type="entry name" value="Aldehyde_DH_NAD(P)"/>
</dbReference>
<dbReference type="EMBL" id="CP017822">
    <property type="protein sequence ID" value="APA12212.1"/>
    <property type="molecule type" value="Genomic_DNA"/>
</dbReference>